<evidence type="ECO:0000313" key="1">
    <source>
        <dbReference type="EMBL" id="KAK3171826.1"/>
    </source>
</evidence>
<keyword evidence="2" id="KW-1185">Reference proteome</keyword>
<dbReference type="AlphaFoldDB" id="A0AAD9Z5K5"/>
<reference evidence="1" key="1">
    <citation type="submission" date="2022-11" db="EMBL/GenBank/DDBJ databases">
        <title>Chromosomal genome sequence assembly and mating type (MAT) locus characterization of the leprose asexual lichenized fungus Lepraria neglecta (Nyl.) Erichsen.</title>
        <authorList>
            <person name="Allen J.L."/>
            <person name="Pfeffer B."/>
        </authorList>
    </citation>
    <scope>NUCLEOTIDE SEQUENCE</scope>
    <source>
        <strain evidence="1">Allen 5258</strain>
    </source>
</reference>
<organism evidence="1 2">
    <name type="scientific">Lepraria neglecta</name>
    <dbReference type="NCBI Taxonomy" id="209136"/>
    <lineage>
        <taxon>Eukaryota</taxon>
        <taxon>Fungi</taxon>
        <taxon>Dikarya</taxon>
        <taxon>Ascomycota</taxon>
        <taxon>Pezizomycotina</taxon>
        <taxon>Lecanoromycetes</taxon>
        <taxon>OSLEUM clade</taxon>
        <taxon>Lecanoromycetidae</taxon>
        <taxon>Lecanorales</taxon>
        <taxon>Lecanorineae</taxon>
        <taxon>Stereocaulaceae</taxon>
        <taxon>Lepraria</taxon>
    </lineage>
</organism>
<protein>
    <submittedName>
        <fullName evidence="1">Uncharacterized protein</fullName>
    </submittedName>
</protein>
<sequence>MSGQLFDRVSDCVAAVCSAYQEGFVVIQNIRAKRKQLESSAQELEVSLAHGETAVKDQYEKSRRRYGEAFALGDQVARDALHEITTHLQDQVIASLKGHWQQDASVDFIALQDVVDSSQDRAILALMQLRQRMITLGPIENILPPPLNISSIINNIGDSSQELDPTSSIIASSETSFGIFHTPSKSISSISSTIRPITPPGETFGIQHSAPLESSLSRMSIDTASHARKESSQYKPMATTVTTTGFFGIGKRTKVEPVVSPPENPLVDEYLADAMQGAAKDMSRRTSISTTATSIYESEHPAFNSWQDHRAQSPTMSHKPTPSISSFKSVRRYPSTNREVLTSNRSIAEIRPEDLLPSEMNGYAGFCKGAWRQQIGDKKRAIEERVRPGGMYNAAKYWQCKHCKFEGRLVPINKKLNGYDMRIFRLVEGIQFRWEFMFKSHIPTKDQDANPTKATFGCMFCCADGRPMPSFNGIQAFMAHLAEHRDPLPMGEVLYRMNCLVGRQAAPEEDFDINICR</sequence>
<accession>A0AAD9Z5K5</accession>
<proteinExistence type="predicted"/>
<gene>
    <name evidence="1" type="ORF">OEA41_003910</name>
</gene>
<dbReference type="EMBL" id="JASNWA010000008">
    <property type="protein sequence ID" value="KAK3171826.1"/>
    <property type="molecule type" value="Genomic_DNA"/>
</dbReference>
<comment type="caution">
    <text evidence="1">The sequence shown here is derived from an EMBL/GenBank/DDBJ whole genome shotgun (WGS) entry which is preliminary data.</text>
</comment>
<name>A0AAD9Z5K5_9LECA</name>
<dbReference type="Proteomes" id="UP001276659">
    <property type="component" value="Unassembled WGS sequence"/>
</dbReference>
<evidence type="ECO:0000313" key="2">
    <source>
        <dbReference type="Proteomes" id="UP001276659"/>
    </source>
</evidence>